<evidence type="ECO:0000256" key="10">
    <source>
        <dbReference type="SAM" id="Phobius"/>
    </source>
</evidence>
<dbReference type="InterPro" id="IPR004704">
    <property type="entry name" value="PTS_IID_man"/>
</dbReference>
<keyword evidence="6 10" id="KW-0812">Transmembrane</keyword>
<name>A0A0K1MQL5_LACPA</name>
<feature type="transmembrane region" description="Helical" evidence="10">
    <location>
        <begin position="239"/>
        <end position="260"/>
    </location>
</feature>
<evidence type="ECO:0000256" key="8">
    <source>
        <dbReference type="ARBA" id="ARBA00023136"/>
    </source>
</evidence>
<dbReference type="InterPro" id="IPR050303">
    <property type="entry name" value="GatZ_KbaZ_carbometab"/>
</dbReference>
<dbReference type="Proteomes" id="UP000237433">
    <property type="component" value="Unassembled WGS sequence"/>
</dbReference>
<gene>
    <name evidence="13" type="ORF">ACX51_09355</name>
    <name evidence="12" type="ORF">C0Q90_07335</name>
</gene>
<sequence length="291" mass="31357">MAELNKGQTAETITSPNQTPKITEKDVKNSWLLYYLVAEMGISYERLQALGFTVSLLPILRKLYKTKNDLKDAIKRHLVFYNTEAVFGSLINGIVISMEEQKAHGEDVTSEAITGVKTGLMGPLAGIGDSIDWATLKPIIFALAATLSASGNPIGAFVLLLLPIVQVIVGRTLAGIGYKAGRESITEMLASGRIQQLITGAKTMGLFMMGALSSTYIAVKTPIKINFGSGNTTFVLQKVFDSIAPGLLSLAVVMFIYWWLNKRSQNLSIVVLLIVAIALLGAFTGFLAPLS</sequence>
<evidence type="ECO:0000313" key="11">
    <source>
        <dbReference type="EMBL" id="CRL16970.1"/>
    </source>
</evidence>
<dbReference type="Proteomes" id="UP000234512">
    <property type="component" value="Unassembled WGS sequence"/>
</dbReference>
<evidence type="ECO:0000256" key="5">
    <source>
        <dbReference type="ARBA" id="ARBA00022683"/>
    </source>
</evidence>
<keyword evidence="3" id="KW-1003">Cell membrane</keyword>
<accession>A0A0K1MQL5</accession>
<reference evidence="13 15" key="2">
    <citation type="journal article" date="2015" name="J. Am. Soc. Brew. Chem.">
        <title>Dissolved carbon dioxide selects for lactic acid bacteria able to grow in and spoil packaged beer.</title>
        <authorList>
            <person name="Bergsveinson J."/>
            <person name="Redekop A."/>
            <person name="Zoerb S."/>
            <person name="Ziola B."/>
        </authorList>
    </citation>
    <scope>NUCLEOTIDE SEQUENCE [LARGE SCALE GENOMIC DNA]</scope>
    <source>
        <strain evidence="13 15">CCC B1205</strain>
    </source>
</reference>
<evidence type="ECO:0000256" key="1">
    <source>
        <dbReference type="ARBA" id="ARBA00004651"/>
    </source>
</evidence>
<keyword evidence="5" id="KW-0598">Phosphotransferase system</keyword>
<dbReference type="GO" id="GO:0009401">
    <property type="term" value="P:phosphoenolpyruvate-dependent sugar phosphotransferase system"/>
    <property type="evidence" value="ECO:0007669"/>
    <property type="project" value="UniProtKB-KW"/>
</dbReference>
<evidence type="ECO:0000256" key="3">
    <source>
        <dbReference type="ARBA" id="ARBA00022475"/>
    </source>
</evidence>
<keyword evidence="4" id="KW-0762">Sugar transport</keyword>
<feature type="transmembrane region" description="Helical" evidence="10">
    <location>
        <begin position="197"/>
        <end position="219"/>
    </location>
</feature>
<evidence type="ECO:0000256" key="9">
    <source>
        <dbReference type="SAM" id="MobiDB-lite"/>
    </source>
</evidence>
<dbReference type="EMBL" id="LGIY01000014">
    <property type="protein sequence ID" value="POE42762.1"/>
    <property type="molecule type" value="Genomic_DNA"/>
</dbReference>
<feature type="region of interest" description="Disordered" evidence="9">
    <location>
        <begin position="1"/>
        <end position="21"/>
    </location>
</feature>
<feature type="transmembrane region" description="Helical" evidence="10">
    <location>
        <begin position="154"/>
        <end position="176"/>
    </location>
</feature>
<evidence type="ECO:0000256" key="7">
    <source>
        <dbReference type="ARBA" id="ARBA00022989"/>
    </source>
</evidence>
<protein>
    <submittedName>
        <fullName evidence="12">PTS fructose transporter subunit IID</fullName>
    </submittedName>
    <submittedName>
        <fullName evidence="11">PTS system transporter subunit IID</fullName>
    </submittedName>
</protein>
<evidence type="ECO:0000256" key="6">
    <source>
        <dbReference type="ARBA" id="ARBA00022692"/>
    </source>
</evidence>
<dbReference type="PROSITE" id="PS51108">
    <property type="entry name" value="PTS_EIID"/>
    <property type="match status" value="1"/>
</dbReference>
<organism evidence="11">
    <name type="scientific">Lacticaseibacillus paracasei</name>
    <name type="common">Lactobacillus paracasei</name>
    <dbReference type="NCBI Taxonomy" id="1597"/>
    <lineage>
        <taxon>Bacteria</taxon>
        <taxon>Bacillati</taxon>
        <taxon>Bacillota</taxon>
        <taxon>Bacilli</taxon>
        <taxon>Lactobacillales</taxon>
        <taxon>Lactobacillaceae</taxon>
        <taxon>Lacticaseibacillus</taxon>
    </lineage>
</organism>
<evidence type="ECO:0000256" key="2">
    <source>
        <dbReference type="ARBA" id="ARBA00022448"/>
    </source>
</evidence>
<dbReference type="EMBL" id="LN846901">
    <property type="protein sequence ID" value="CRL16970.1"/>
    <property type="molecule type" value="Genomic_DNA"/>
</dbReference>
<evidence type="ECO:0000313" key="12">
    <source>
        <dbReference type="EMBL" id="PLC46618.1"/>
    </source>
</evidence>
<feature type="transmembrane region" description="Helical" evidence="10">
    <location>
        <begin position="267"/>
        <end position="288"/>
    </location>
</feature>
<proteinExistence type="predicted"/>
<dbReference type="GO" id="GO:0005886">
    <property type="term" value="C:plasma membrane"/>
    <property type="evidence" value="ECO:0007669"/>
    <property type="project" value="UniProtKB-SubCell"/>
</dbReference>
<dbReference type="PANTHER" id="PTHR32502:SF5">
    <property type="entry name" value="N-ACETYLGALACTOSAMINE PERMEASE IID COMPONENT-RELATED"/>
    <property type="match status" value="1"/>
</dbReference>
<feature type="transmembrane region" description="Helical" evidence="10">
    <location>
        <begin position="78"/>
        <end position="98"/>
    </location>
</feature>
<dbReference type="EMBL" id="PKQJ01000006">
    <property type="protein sequence ID" value="PLC46618.1"/>
    <property type="molecule type" value="Genomic_DNA"/>
</dbReference>
<reference evidence="11" key="1">
    <citation type="journal article" date="2015" name="Front. Microbiol.">
        <title>The vaginal isolate Lactobacillus paracasei LPC-S01 (DSM 26760) is suitable for oral administration.</title>
        <authorList>
            <person name="Balzaretti S."/>
            <person name="Taverniti V."/>
            <person name="Rondini G."/>
            <person name="Marcolegio G."/>
            <person name="Minuzzo M."/>
            <person name="Remagni M.C."/>
            <person name="Fiore W."/>
            <person name="Arioli S."/>
            <person name="Guglielmetti S."/>
        </authorList>
    </citation>
    <scope>NUCLEOTIDE SEQUENCE</scope>
    <source>
        <strain evidence="11">LPC-S01</strain>
    </source>
</reference>
<dbReference type="AlphaFoldDB" id="A0A0K1MQL5"/>
<dbReference type="RefSeq" id="WP_003586799.1">
    <property type="nucleotide sequence ID" value="NC_010999.1"/>
</dbReference>
<keyword evidence="7 10" id="KW-1133">Transmembrane helix</keyword>
<keyword evidence="8 10" id="KW-0472">Membrane</keyword>
<evidence type="ECO:0000313" key="14">
    <source>
        <dbReference type="Proteomes" id="UP000234512"/>
    </source>
</evidence>
<dbReference type="PATRIC" id="fig|1597.20.peg.422"/>
<reference evidence="12 14" key="3">
    <citation type="journal article" date="2018" name="Genome Announc.">
        <title>Draft Genome Sequence of Lactobacillus paracasei DUP 13076, Which Exhibits Potent Antipathogenic Effects against Salmonella enterica Serovars Enteritidis, Typhimurium, and Heidelberg.</title>
        <authorList>
            <person name="Muyyarikkandy M.S."/>
            <person name="Alqahtani F.H."/>
            <person name="Mandoiu I."/>
            <person name="Amalaradjou M.A."/>
        </authorList>
    </citation>
    <scope>NUCLEOTIDE SEQUENCE [LARGE SCALE GENOMIC DNA]</scope>
    <source>
        <strain evidence="12 14">DUP 13076</strain>
    </source>
</reference>
<evidence type="ECO:0000313" key="13">
    <source>
        <dbReference type="EMBL" id="POE42762.1"/>
    </source>
</evidence>
<dbReference type="PANTHER" id="PTHR32502">
    <property type="entry name" value="N-ACETYLGALACTOSAMINE PERMEASE II COMPONENT-RELATED"/>
    <property type="match status" value="1"/>
</dbReference>
<comment type="subcellular location">
    <subcellularLocation>
        <location evidence="1">Cell membrane</location>
        <topology evidence="1">Multi-pass membrane protein</topology>
    </subcellularLocation>
</comment>
<evidence type="ECO:0000256" key="4">
    <source>
        <dbReference type="ARBA" id="ARBA00022597"/>
    </source>
</evidence>
<keyword evidence="2" id="KW-0813">Transport</keyword>
<dbReference type="Pfam" id="PF03613">
    <property type="entry name" value="EIID-AGA"/>
    <property type="match status" value="1"/>
</dbReference>
<evidence type="ECO:0000313" key="15">
    <source>
        <dbReference type="Proteomes" id="UP000237433"/>
    </source>
</evidence>